<evidence type="ECO:0000313" key="19">
    <source>
        <dbReference type="Proteomes" id="UP001056622"/>
    </source>
</evidence>
<accession>A0ABY4SVH7</accession>
<evidence type="ECO:0000313" key="18">
    <source>
        <dbReference type="EMBL" id="URJ33164.1"/>
    </source>
</evidence>
<feature type="binding site" evidence="16">
    <location>
        <position position="105"/>
    </location>
    <ligand>
        <name>Zn(2+)</name>
        <dbReference type="ChEBI" id="CHEBI:29105"/>
        <label>1</label>
    </ligand>
</feature>
<evidence type="ECO:0000256" key="11">
    <source>
        <dbReference type="ARBA" id="ARBA00022915"/>
    </source>
</evidence>
<comment type="subunit">
    <text evidence="4 16">Homodimer.</text>
</comment>
<evidence type="ECO:0000256" key="16">
    <source>
        <dbReference type="HAMAP-Rule" id="MF_01690"/>
    </source>
</evidence>
<feature type="active site" description="Proton acceptor" evidence="16">
    <location>
        <position position="139"/>
    </location>
</feature>
<keyword evidence="10 16" id="KW-0862">Zinc</keyword>
<dbReference type="InterPro" id="IPR005941">
    <property type="entry name" value="DapE_proteobac"/>
</dbReference>
<keyword evidence="8 16" id="KW-0479">Metal-binding</keyword>
<dbReference type="Gene3D" id="3.40.630.10">
    <property type="entry name" value="Zn peptidases"/>
    <property type="match status" value="2"/>
</dbReference>
<evidence type="ECO:0000256" key="14">
    <source>
        <dbReference type="ARBA" id="ARBA00031891"/>
    </source>
</evidence>
<feature type="binding site" evidence="16">
    <location>
        <position position="72"/>
    </location>
    <ligand>
        <name>Zn(2+)</name>
        <dbReference type="ChEBI" id="CHEBI:29105"/>
        <label>1</label>
    </ligand>
</feature>
<evidence type="ECO:0000256" key="2">
    <source>
        <dbReference type="ARBA" id="ARBA00005130"/>
    </source>
</evidence>
<feature type="binding site" evidence="16">
    <location>
        <position position="168"/>
    </location>
    <ligand>
        <name>Zn(2+)</name>
        <dbReference type="ChEBI" id="CHEBI:29105"/>
        <label>1</label>
    </ligand>
</feature>
<comment type="catalytic activity">
    <reaction evidence="15 16">
        <text>N-succinyl-(2S,6S)-2,6-diaminopimelate + H2O = (2S,6S)-2,6-diaminopimelate + succinate</text>
        <dbReference type="Rhea" id="RHEA:22608"/>
        <dbReference type="ChEBI" id="CHEBI:15377"/>
        <dbReference type="ChEBI" id="CHEBI:30031"/>
        <dbReference type="ChEBI" id="CHEBI:57609"/>
        <dbReference type="ChEBI" id="CHEBI:58087"/>
        <dbReference type="EC" id="3.5.1.18"/>
    </reaction>
</comment>
<dbReference type="PROSITE" id="PS00758">
    <property type="entry name" value="ARGE_DAPE_CPG2_1"/>
    <property type="match status" value="1"/>
</dbReference>
<evidence type="ECO:0000256" key="1">
    <source>
        <dbReference type="ARBA" id="ARBA00001941"/>
    </source>
</evidence>
<dbReference type="CDD" id="cd03891">
    <property type="entry name" value="M20_DapE_proteobac"/>
    <property type="match status" value="1"/>
</dbReference>
<evidence type="ECO:0000256" key="15">
    <source>
        <dbReference type="ARBA" id="ARBA00051301"/>
    </source>
</evidence>
<dbReference type="PANTHER" id="PTHR43808:SF31">
    <property type="entry name" value="N-ACETYL-L-CITRULLINE DEACETYLASE"/>
    <property type="match status" value="1"/>
</dbReference>
<evidence type="ECO:0000256" key="5">
    <source>
        <dbReference type="ARBA" id="ARBA00011921"/>
    </source>
</evidence>
<dbReference type="GO" id="GO:0009014">
    <property type="term" value="F:succinyl-diaminopimelate desuccinylase activity"/>
    <property type="evidence" value="ECO:0007669"/>
    <property type="project" value="UniProtKB-EC"/>
</dbReference>
<evidence type="ECO:0000259" key="17">
    <source>
        <dbReference type="Pfam" id="PF07687"/>
    </source>
</evidence>
<dbReference type="InterPro" id="IPR011650">
    <property type="entry name" value="Peptidase_M20_dimer"/>
</dbReference>
<keyword evidence="13 16" id="KW-0170">Cobalt</keyword>
<evidence type="ECO:0000256" key="8">
    <source>
        <dbReference type="ARBA" id="ARBA00022723"/>
    </source>
</evidence>
<gene>
    <name evidence="16 18" type="primary">dapE</name>
    <name evidence="18" type="ORF">M9408_00935</name>
</gene>
<comment type="similarity">
    <text evidence="3 16">Belongs to the peptidase M20A family. DapE subfamily.</text>
</comment>
<feature type="binding site" evidence="16">
    <location>
        <position position="105"/>
    </location>
    <ligand>
        <name>Zn(2+)</name>
        <dbReference type="ChEBI" id="CHEBI:29105"/>
        <label>2</label>
    </ligand>
</feature>
<dbReference type="RefSeq" id="WP_250257329.1">
    <property type="nucleotide sequence ID" value="NZ_CP097763.1"/>
</dbReference>
<evidence type="ECO:0000256" key="7">
    <source>
        <dbReference type="ARBA" id="ARBA00022605"/>
    </source>
</evidence>
<evidence type="ECO:0000256" key="10">
    <source>
        <dbReference type="ARBA" id="ARBA00022833"/>
    </source>
</evidence>
<dbReference type="InterPro" id="IPR001261">
    <property type="entry name" value="ArgE/DapE_CS"/>
</dbReference>
<keyword evidence="7 16" id="KW-0028">Amino-acid biosynthesis</keyword>
<feature type="active site" evidence="16">
    <location>
        <position position="74"/>
    </location>
</feature>
<dbReference type="InterPro" id="IPR050072">
    <property type="entry name" value="Peptidase_M20A"/>
</dbReference>
<dbReference type="PROSITE" id="PS00759">
    <property type="entry name" value="ARGE_DAPE_CPG2_2"/>
    <property type="match status" value="1"/>
</dbReference>
<keyword evidence="12 16" id="KW-0457">Lysine biosynthesis</keyword>
<comment type="function">
    <text evidence="16">Catalyzes the hydrolysis of N-succinyl-L,L-diaminopimelic acid (SDAP), forming succinate and LL-2,6-diaminopimelate (DAP), an intermediate involved in the bacterial biosynthesis of lysine and meso-diaminopimelic acid, an essential component of bacterial cell walls.</text>
</comment>
<comment type="cofactor">
    <cofactor evidence="16">
        <name>Zn(2+)</name>
        <dbReference type="ChEBI" id="CHEBI:29105"/>
    </cofactor>
    <cofactor evidence="16">
        <name>Co(2+)</name>
        <dbReference type="ChEBI" id="CHEBI:48828"/>
    </cofactor>
    <text evidence="16">Binds 2 Zn(2+) or Co(2+) ions per subunit.</text>
</comment>
<dbReference type="SUPFAM" id="SSF53187">
    <property type="entry name" value="Zn-dependent exopeptidases"/>
    <property type="match status" value="1"/>
</dbReference>
<protein>
    <recommendedName>
        <fullName evidence="6 16">Succinyl-diaminopimelate desuccinylase</fullName>
        <shortName evidence="16">SDAP desuccinylase</shortName>
        <ecNumber evidence="5 16">3.5.1.18</ecNumber>
    </recommendedName>
    <alternativeName>
        <fullName evidence="14 16">N-succinyl-LL-2,6-diaminoheptanedioate amidohydrolase</fullName>
    </alternativeName>
</protein>
<dbReference type="EMBL" id="CP097763">
    <property type="protein sequence ID" value="URJ33164.1"/>
    <property type="molecule type" value="Genomic_DNA"/>
</dbReference>
<keyword evidence="9 16" id="KW-0378">Hydrolase</keyword>
<dbReference type="SUPFAM" id="SSF55031">
    <property type="entry name" value="Bacterial exopeptidase dimerisation domain"/>
    <property type="match status" value="1"/>
</dbReference>
<dbReference type="InterPro" id="IPR002933">
    <property type="entry name" value="Peptidase_M20"/>
</dbReference>
<keyword evidence="11 16" id="KW-0220">Diaminopimelate biosynthesis</keyword>
<organism evidence="18 19">
    <name type="scientific">Candidatus Blochmannia vicinus</name>
    <name type="common">nom. nud.</name>
    <dbReference type="NCBI Taxonomy" id="251540"/>
    <lineage>
        <taxon>Bacteria</taxon>
        <taxon>Pseudomonadati</taxon>
        <taxon>Pseudomonadota</taxon>
        <taxon>Gammaproteobacteria</taxon>
        <taxon>Enterobacterales</taxon>
        <taxon>Enterobacteriaceae</taxon>
        <taxon>ant endosymbionts</taxon>
        <taxon>Candidatus Blochmanniella</taxon>
    </lineage>
</organism>
<dbReference type="EC" id="3.5.1.18" evidence="5 16"/>
<evidence type="ECO:0000256" key="6">
    <source>
        <dbReference type="ARBA" id="ARBA00022391"/>
    </source>
</evidence>
<dbReference type="HAMAP" id="MF_01690">
    <property type="entry name" value="DapE"/>
    <property type="match status" value="1"/>
</dbReference>
<comment type="cofactor">
    <cofactor evidence="1">
        <name>Co(2+)</name>
        <dbReference type="ChEBI" id="CHEBI:48828"/>
    </cofactor>
</comment>
<reference evidence="18" key="1">
    <citation type="submission" date="2022-05" db="EMBL/GenBank/DDBJ databases">
        <title>Impact of host demography and evolutionary history on endosymbiont molecular evolution: a test in carpenter ants (Genus Camponotus) and their Blochmannia endosymbionts.</title>
        <authorList>
            <person name="Manthey J.D."/>
            <person name="Giron J.C."/>
            <person name="Hruska J.P."/>
        </authorList>
    </citation>
    <scope>NUCLEOTIDE SEQUENCE</scope>
    <source>
        <strain evidence="18">C-005</strain>
    </source>
</reference>
<dbReference type="NCBIfam" id="TIGR01246">
    <property type="entry name" value="dapE_proteo"/>
    <property type="match status" value="1"/>
</dbReference>
<dbReference type="Pfam" id="PF07687">
    <property type="entry name" value="M20_dimer"/>
    <property type="match status" value="1"/>
</dbReference>
<evidence type="ECO:0000256" key="13">
    <source>
        <dbReference type="ARBA" id="ARBA00023285"/>
    </source>
</evidence>
<proteinExistence type="inferred from homology"/>
<evidence type="ECO:0000256" key="4">
    <source>
        <dbReference type="ARBA" id="ARBA00011738"/>
    </source>
</evidence>
<dbReference type="Pfam" id="PF01546">
    <property type="entry name" value="Peptidase_M20"/>
    <property type="match status" value="1"/>
</dbReference>
<dbReference type="Proteomes" id="UP001056622">
    <property type="component" value="Chromosome"/>
</dbReference>
<evidence type="ECO:0000256" key="3">
    <source>
        <dbReference type="ARBA" id="ARBA00006746"/>
    </source>
</evidence>
<feature type="binding site" evidence="16">
    <location>
        <position position="140"/>
    </location>
    <ligand>
        <name>Zn(2+)</name>
        <dbReference type="ChEBI" id="CHEBI:29105"/>
        <label>2</label>
    </ligand>
</feature>
<comment type="pathway">
    <text evidence="2 16">Amino-acid biosynthesis; L-lysine biosynthesis via DAP pathway; LL-2,6-diaminopimelate from (S)-tetrahydrodipicolinate (succinylase route): step 3/3.</text>
</comment>
<keyword evidence="19" id="KW-1185">Reference proteome</keyword>
<evidence type="ECO:0000256" key="12">
    <source>
        <dbReference type="ARBA" id="ARBA00023154"/>
    </source>
</evidence>
<sequence>MNFSKLEMLAQKLIKQPSVYPRNNSCHEIIIDYLQKLNFNIELMQFDDTFNIWAYHGDKKQQQQHTLLFLGHTDVVDPGNLQSWNYPPFSGIIHDNALHGRGAVDMKGALAAMLVASDNFINTHPNYQGRLAFLITSDEEGTGINGTTKVVESLTIRNEHIDYCIVGEPSSQHQIGDVIKNGRRGSLIGKLTIYGSQGHVAYPQFSKNPIHLVIPTLSEFLNTTWDQDKNIFFPPTTMQITNIYTNNNVNNNIIPHTITLDFNFRFNNKSSIEDIKKCIKKILEYHSLTYNIDWKLSAEPYFSNPGKLTNVVVNAIKYYQKLEPCLETTGGTSDGRFIAKMGAEVIELGARNHTIHKVNEYIDLADLKLLSSIYQKIIEDLLLYRQ</sequence>
<feature type="binding site" evidence="16">
    <location>
        <position position="356"/>
    </location>
    <ligand>
        <name>Zn(2+)</name>
        <dbReference type="ChEBI" id="CHEBI:29105"/>
        <label>2</label>
    </ligand>
</feature>
<dbReference type="PANTHER" id="PTHR43808">
    <property type="entry name" value="ACETYLORNITHINE DEACETYLASE"/>
    <property type="match status" value="1"/>
</dbReference>
<dbReference type="NCBIfam" id="NF009557">
    <property type="entry name" value="PRK13009.1"/>
    <property type="match status" value="1"/>
</dbReference>
<name>A0ABY4SVH7_9ENTR</name>
<feature type="domain" description="Peptidase M20 dimerisation" evidence="17">
    <location>
        <begin position="181"/>
        <end position="288"/>
    </location>
</feature>
<dbReference type="InterPro" id="IPR036264">
    <property type="entry name" value="Bact_exopeptidase_dim_dom"/>
</dbReference>
<evidence type="ECO:0000256" key="9">
    <source>
        <dbReference type="ARBA" id="ARBA00022801"/>
    </source>
</evidence>